<feature type="region of interest" description="Disordered" evidence="1">
    <location>
        <begin position="25"/>
        <end position="44"/>
    </location>
</feature>
<comment type="caution">
    <text evidence="2">The sequence shown here is derived from an EMBL/GenBank/DDBJ whole genome shotgun (WGS) entry which is preliminary data.</text>
</comment>
<reference evidence="2 3" key="1">
    <citation type="submission" date="2017-05" db="EMBL/GenBank/DDBJ databases">
        <title>Biotechnological potential of actinobacteria isolated from South African environments.</title>
        <authorList>
            <person name="Le Roes-Hill M."/>
            <person name="Prins A."/>
            <person name="Durrell K.A."/>
        </authorList>
    </citation>
    <scope>NUCLEOTIDE SEQUENCE [LARGE SCALE GENOMIC DNA]</scope>
    <source>
        <strain evidence="2">M26</strain>
    </source>
</reference>
<dbReference type="Proteomes" id="UP000194761">
    <property type="component" value="Unassembled WGS sequence"/>
</dbReference>
<organism evidence="2 3">
    <name type="scientific">Streptosporangium minutum</name>
    <dbReference type="NCBI Taxonomy" id="569862"/>
    <lineage>
        <taxon>Bacteria</taxon>
        <taxon>Bacillati</taxon>
        <taxon>Actinomycetota</taxon>
        <taxon>Actinomycetes</taxon>
        <taxon>Streptosporangiales</taxon>
        <taxon>Streptosporangiaceae</taxon>
        <taxon>Streptosporangium</taxon>
    </lineage>
</organism>
<evidence type="ECO:0000256" key="1">
    <source>
        <dbReference type="SAM" id="MobiDB-lite"/>
    </source>
</evidence>
<dbReference type="EMBL" id="NGFP01000009">
    <property type="protein sequence ID" value="OUC99314.1"/>
    <property type="molecule type" value="Genomic_DNA"/>
</dbReference>
<dbReference type="AlphaFoldDB" id="A0A243RVU8"/>
<sequence length="144" mass="15820">MRARGKARRELEMLAALEVEQDRLDDAKQAAAEDPSPENLTAKRREMASMAETRSWLRAVARIAQAERELVEYATATDLRKVAKREAAEADIERLRRDFGPLIAAMEQLAGAAPANPAEQLPPGSATVTPRPVRGRTRFGKDGA</sequence>
<evidence type="ECO:0000313" key="2">
    <source>
        <dbReference type="EMBL" id="OUC99314.1"/>
    </source>
</evidence>
<name>A0A243RVU8_9ACTN</name>
<evidence type="ECO:0000313" key="3">
    <source>
        <dbReference type="Proteomes" id="UP000194761"/>
    </source>
</evidence>
<keyword evidence="3" id="KW-1185">Reference proteome</keyword>
<dbReference type="RefSeq" id="WP_086568055.1">
    <property type="nucleotide sequence ID" value="NZ_NGFP01000009.1"/>
</dbReference>
<gene>
    <name evidence="2" type="ORF">CA984_03650</name>
</gene>
<feature type="region of interest" description="Disordered" evidence="1">
    <location>
        <begin position="112"/>
        <end position="144"/>
    </location>
</feature>
<proteinExistence type="predicted"/>
<protein>
    <submittedName>
        <fullName evidence="2">Uncharacterized protein</fullName>
    </submittedName>
</protein>
<accession>A0A243RVU8</accession>